<dbReference type="GeneID" id="98139652"/>
<evidence type="ECO:0000259" key="3">
    <source>
        <dbReference type="Pfam" id="PF09130"/>
    </source>
</evidence>
<feature type="domain" description="Phosphogluconate dehydrogenase NAD-binding putative C-terminal" evidence="3">
    <location>
        <begin position="227"/>
        <end position="297"/>
    </location>
</feature>
<evidence type="ECO:0000256" key="1">
    <source>
        <dbReference type="SAM" id="MobiDB-lite"/>
    </source>
</evidence>
<dbReference type="Gene3D" id="3.40.50.720">
    <property type="entry name" value="NAD(P)-binding Rossmann-like Domain"/>
    <property type="match status" value="1"/>
</dbReference>
<dbReference type="InterPro" id="IPR013328">
    <property type="entry name" value="6PGD_dom2"/>
</dbReference>
<evidence type="ECO:0000313" key="5">
    <source>
        <dbReference type="Proteomes" id="UP001610432"/>
    </source>
</evidence>
<dbReference type="Gene3D" id="1.10.1040.10">
    <property type="entry name" value="N-(1-d-carboxylethyl)-l-norvaline Dehydrogenase, domain 2"/>
    <property type="match status" value="1"/>
</dbReference>
<sequence length="336" mass="35542">MADGLVIGILSIGDMGLGIAKLLQSQGYKVATFAEDRSERTQDRARSSGIELLPSIPALVSVCTCILSIVPPRDALETAKRVADSIPTASASSDTNTNTNRNTRKNPGPLYYLDLNATAPSLARELASLFTSNKDTIFIDGGIIGGPPSPLNPNPQETTGIETVTNWTRPSLITSGPTLPPSLSHLTATLNIEHIGPGIGSASTVKMCFASTTKGFIALAIQAFVTADAMGVLPHLRGYMEKHNKAALAAAERGVVGMAPKAYRWVNEMQQIGQTMEEEGGFGSGMFDGAAEVYRLVAEDTALGLEQPGRRARGTTVEDVVAVMREGMKNAKEKVD</sequence>
<dbReference type="InterPro" id="IPR008927">
    <property type="entry name" value="6-PGluconate_DH-like_C_sf"/>
</dbReference>
<dbReference type="Pfam" id="PF09130">
    <property type="entry name" value="DUF1932"/>
    <property type="match status" value="1"/>
</dbReference>
<dbReference type="RefSeq" id="XP_070891588.1">
    <property type="nucleotide sequence ID" value="XM_071024580.1"/>
</dbReference>
<feature type="domain" description="6-phosphogluconate dehydrogenase NADP-binding" evidence="2">
    <location>
        <begin position="7"/>
        <end position="79"/>
    </location>
</feature>
<dbReference type="InterPro" id="IPR015814">
    <property type="entry name" value="Pgluconate_DH_NAD-bd_C"/>
</dbReference>
<organism evidence="4 5">
    <name type="scientific">Aspergillus lucknowensis</name>
    <dbReference type="NCBI Taxonomy" id="176173"/>
    <lineage>
        <taxon>Eukaryota</taxon>
        <taxon>Fungi</taxon>
        <taxon>Dikarya</taxon>
        <taxon>Ascomycota</taxon>
        <taxon>Pezizomycotina</taxon>
        <taxon>Eurotiomycetes</taxon>
        <taxon>Eurotiomycetidae</taxon>
        <taxon>Eurotiales</taxon>
        <taxon>Aspergillaceae</taxon>
        <taxon>Aspergillus</taxon>
        <taxon>Aspergillus subgen. Nidulantes</taxon>
    </lineage>
</organism>
<evidence type="ECO:0000313" key="4">
    <source>
        <dbReference type="EMBL" id="KAL2872610.1"/>
    </source>
</evidence>
<reference evidence="4 5" key="1">
    <citation type="submission" date="2024-07" db="EMBL/GenBank/DDBJ databases">
        <title>Section-level genome sequencing and comparative genomics of Aspergillus sections Usti and Cavernicolus.</title>
        <authorList>
            <consortium name="Lawrence Berkeley National Laboratory"/>
            <person name="Nybo J.L."/>
            <person name="Vesth T.C."/>
            <person name="Theobald S."/>
            <person name="Frisvad J.C."/>
            <person name="Larsen T.O."/>
            <person name="Kjaerboelling I."/>
            <person name="Rothschild-Mancinelli K."/>
            <person name="Lyhne E.K."/>
            <person name="Kogle M.E."/>
            <person name="Barry K."/>
            <person name="Clum A."/>
            <person name="Na H."/>
            <person name="Ledsgaard L."/>
            <person name="Lin J."/>
            <person name="Lipzen A."/>
            <person name="Kuo A."/>
            <person name="Riley R."/>
            <person name="Mondo S."/>
            <person name="Labutti K."/>
            <person name="Haridas S."/>
            <person name="Pangalinan J."/>
            <person name="Salamov A.A."/>
            <person name="Simmons B.A."/>
            <person name="Magnuson J.K."/>
            <person name="Chen J."/>
            <person name="Drula E."/>
            <person name="Henrissat B."/>
            <person name="Wiebenga A."/>
            <person name="Lubbers R.J."/>
            <person name="Gomes A.C."/>
            <person name="Macurrencykelacurrency M.R."/>
            <person name="Stajich J."/>
            <person name="Grigoriev I.V."/>
            <person name="Mortensen U.H."/>
            <person name="De Vries R.P."/>
            <person name="Baker S.E."/>
            <person name="Andersen M.R."/>
        </authorList>
    </citation>
    <scope>NUCLEOTIDE SEQUENCE [LARGE SCALE GENOMIC DNA]</scope>
    <source>
        <strain evidence="4 5">CBS 449.75</strain>
    </source>
</reference>
<dbReference type="SUPFAM" id="SSF51735">
    <property type="entry name" value="NAD(P)-binding Rossmann-fold domains"/>
    <property type="match status" value="1"/>
</dbReference>
<accession>A0ABR4M7L9</accession>
<dbReference type="InterPro" id="IPR006115">
    <property type="entry name" value="6PGDH_NADP-bd"/>
</dbReference>
<dbReference type="SUPFAM" id="SSF48179">
    <property type="entry name" value="6-phosphogluconate dehydrogenase C-terminal domain-like"/>
    <property type="match status" value="1"/>
</dbReference>
<dbReference type="Proteomes" id="UP001610432">
    <property type="component" value="Unassembled WGS sequence"/>
</dbReference>
<gene>
    <name evidence="4" type="ORF">BJX67DRAFT_13452</name>
</gene>
<dbReference type="InterPro" id="IPR036291">
    <property type="entry name" value="NAD(P)-bd_dom_sf"/>
</dbReference>
<name>A0ABR4M7L9_9EURO</name>
<protein>
    <submittedName>
        <fullName evidence="4">6-phosphogluconate dehydrogenase</fullName>
    </submittedName>
</protein>
<proteinExistence type="predicted"/>
<comment type="caution">
    <text evidence="4">The sequence shown here is derived from an EMBL/GenBank/DDBJ whole genome shotgun (WGS) entry which is preliminary data.</text>
</comment>
<feature type="region of interest" description="Disordered" evidence="1">
    <location>
        <begin position="84"/>
        <end position="109"/>
    </location>
</feature>
<dbReference type="EMBL" id="JBFXLQ010000001">
    <property type="protein sequence ID" value="KAL2872610.1"/>
    <property type="molecule type" value="Genomic_DNA"/>
</dbReference>
<evidence type="ECO:0000259" key="2">
    <source>
        <dbReference type="Pfam" id="PF03446"/>
    </source>
</evidence>
<dbReference type="Pfam" id="PF03446">
    <property type="entry name" value="NAD_binding_2"/>
    <property type="match status" value="1"/>
</dbReference>
<keyword evidence="5" id="KW-1185">Reference proteome</keyword>